<organism evidence="1 2">
    <name type="scientific">Coniophora puteana (strain RWD-64-598)</name>
    <name type="common">Brown rot fungus</name>
    <dbReference type="NCBI Taxonomy" id="741705"/>
    <lineage>
        <taxon>Eukaryota</taxon>
        <taxon>Fungi</taxon>
        <taxon>Dikarya</taxon>
        <taxon>Basidiomycota</taxon>
        <taxon>Agaricomycotina</taxon>
        <taxon>Agaricomycetes</taxon>
        <taxon>Agaricomycetidae</taxon>
        <taxon>Boletales</taxon>
        <taxon>Coniophorineae</taxon>
        <taxon>Coniophoraceae</taxon>
        <taxon>Coniophora</taxon>
    </lineage>
</organism>
<reference evidence="2" key="1">
    <citation type="journal article" date="2012" name="Science">
        <title>The Paleozoic origin of enzymatic lignin decomposition reconstructed from 31 fungal genomes.</title>
        <authorList>
            <person name="Floudas D."/>
            <person name="Binder M."/>
            <person name="Riley R."/>
            <person name="Barry K."/>
            <person name="Blanchette R.A."/>
            <person name="Henrissat B."/>
            <person name="Martinez A.T."/>
            <person name="Otillar R."/>
            <person name="Spatafora J.W."/>
            <person name="Yadav J.S."/>
            <person name="Aerts A."/>
            <person name="Benoit I."/>
            <person name="Boyd A."/>
            <person name="Carlson A."/>
            <person name="Copeland A."/>
            <person name="Coutinho P.M."/>
            <person name="de Vries R.P."/>
            <person name="Ferreira P."/>
            <person name="Findley K."/>
            <person name="Foster B."/>
            <person name="Gaskell J."/>
            <person name="Glotzer D."/>
            <person name="Gorecki P."/>
            <person name="Heitman J."/>
            <person name="Hesse C."/>
            <person name="Hori C."/>
            <person name="Igarashi K."/>
            <person name="Jurgens J.A."/>
            <person name="Kallen N."/>
            <person name="Kersten P."/>
            <person name="Kohler A."/>
            <person name="Kuees U."/>
            <person name="Kumar T.K.A."/>
            <person name="Kuo A."/>
            <person name="LaButti K."/>
            <person name="Larrondo L.F."/>
            <person name="Lindquist E."/>
            <person name="Ling A."/>
            <person name="Lombard V."/>
            <person name="Lucas S."/>
            <person name="Lundell T."/>
            <person name="Martin R."/>
            <person name="McLaughlin D.J."/>
            <person name="Morgenstern I."/>
            <person name="Morin E."/>
            <person name="Murat C."/>
            <person name="Nagy L.G."/>
            <person name="Nolan M."/>
            <person name="Ohm R.A."/>
            <person name="Patyshakuliyeva A."/>
            <person name="Rokas A."/>
            <person name="Ruiz-Duenas F.J."/>
            <person name="Sabat G."/>
            <person name="Salamov A."/>
            <person name="Samejima M."/>
            <person name="Schmutz J."/>
            <person name="Slot J.C."/>
            <person name="St John F."/>
            <person name="Stenlid J."/>
            <person name="Sun H."/>
            <person name="Sun S."/>
            <person name="Syed K."/>
            <person name="Tsang A."/>
            <person name="Wiebenga A."/>
            <person name="Young D."/>
            <person name="Pisabarro A."/>
            <person name="Eastwood D.C."/>
            <person name="Martin F."/>
            <person name="Cullen D."/>
            <person name="Grigoriev I.V."/>
            <person name="Hibbett D.S."/>
        </authorList>
    </citation>
    <scope>NUCLEOTIDE SEQUENCE [LARGE SCALE GENOMIC DNA]</scope>
    <source>
        <strain evidence="2">RWD-64-598 SS2</strain>
    </source>
</reference>
<dbReference type="RefSeq" id="XP_007771885.1">
    <property type="nucleotide sequence ID" value="XM_007773695.1"/>
</dbReference>
<sequence length="320" mass="35979">MSLLQDLEQHVSDYMFMVSHNKGIYSGTKCHPAISEDLQKAAGGAVDMISQADKCTVLLDGDILNTLPPPSGSAMHLDRELKYERCRLQLRWDHMNHPWYETTVDPTNSHLLAIWPFKLCDLSGPILLWYLPDVVPKWLQALVFGSLLPVHRQLKAGISATNAAMFRNHTSLFLPPLASGIQPGSINLSPGWYQSGHDKDPTHYPEPSANWRDLQGDLASTVVDLSSLHALASGILRLIHPWQYIQGKACMQSLSNDINTRGHIRQWALVFNAATILSNRETVLHRDGGGTYPWYDILSTHGQYRYGQLSFPMLRIDLDY</sequence>
<dbReference type="KEGG" id="cput:CONPUDRAFT_75598"/>
<proteinExistence type="predicted"/>
<evidence type="ECO:0000313" key="1">
    <source>
        <dbReference type="EMBL" id="EIW77805.1"/>
    </source>
</evidence>
<accession>A0A5M3MGQ2</accession>
<dbReference type="EMBL" id="JH711583">
    <property type="protein sequence ID" value="EIW77805.1"/>
    <property type="molecule type" value="Genomic_DNA"/>
</dbReference>
<keyword evidence="2" id="KW-1185">Reference proteome</keyword>
<name>A0A5M3MGQ2_CONPW</name>
<dbReference type="GeneID" id="19209384"/>
<comment type="caution">
    <text evidence="1">The sequence shown here is derived from an EMBL/GenBank/DDBJ whole genome shotgun (WGS) entry which is preliminary data.</text>
</comment>
<protein>
    <submittedName>
        <fullName evidence="1">Uncharacterized protein</fullName>
    </submittedName>
</protein>
<dbReference type="Proteomes" id="UP000053558">
    <property type="component" value="Unassembled WGS sequence"/>
</dbReference>
<evidence type="ECO:0000313" key="2">
    <source>
        <dbReference type="Proteomes" id="UP000053558"/>
    </source>
</evidence>
<dbReference type="AlphaFoldDB" id="A0A5M3MGQ2"/>
<dbReference type="OrthoDB" id="2692579at2759"/>
<gene>
    <name evidence="1" type="ORF">CONPUDRAFT_75598</name>
</gene>